<dbReference type="Proteomes" id="UP000218334">
    <property type="component" value="Unassembled WGS sequence"/>
</dbReference>
<organism evidence="2 3">
    <name type="scientific">Armillaria solidipes</name>
    <dbReference type="NCBI Taxonomy" id="1076256"/>
    <lineage>
        <taxon>Eukaryota</taxon>
        <taxon>Fungi</taxon>
        <taxon>Dikarya</taxon>
        <taxon>Basidiomycota</taxon>
        <taxon>Agaricomycotina</taxon>
        <taxon>Agaricomycetes</taxon>
        <taxon>Agaricomycetidae</taxon>
        <taxon>Agaricales</taxon>
        <taxon>Marasmiineae</taxon>
        <taxon>Physalacriaceae</taxon>
        <taxon>Armillaria</taxon>
    </lineage>
</organism>
<feature type="compositionally biased region" description="Basic residues" evidence="1">
    <location>
        <begin position="10"/>
        <end position="38"/>
    </location>
</feature>
<evidence type="ECO:0000313" key="3">
    <source>
        <dbReference type="Proteomes" id="UP000218334"/>
    </source>
</evidence>
<sequence>MDPEPSSSTSRKRKIDRPRAKNVSRQSRGSKKGGKGKNRASQASTDSSAADEEDEPLEKRPRTQASHKGFEVPDLMPLDDFDVSSRPGFSSERIPVGNDITAEAATSQTASKHSYHPYVASTSAGALAEAAREVGKAISGAFQQYREPITHDASFESPLALNPAESSSVQTKKEQQKVLLRLRDLLGGAQKEATNQVSVSELRRYVQNLRTSPQAVACGITTFRVNLAGTPTNCPWNRSAAQVFITDYMERYHSGSEDALLRKSILSMFHQRIARLRREWLERNKQEENQRLRLAAATAESQKMCRKKALHERRQKLANRVPELNRHSQLLTALGPEGMSSDEEADGTFEIQSPNWRSPELNQLLKQFDEIDIIISTRQFEQDGCTLIPDVRHWRGSITASKKFVSGLPRNAYEAKWLNGLQENYVRVFVRPRADEHQFDNAGLESFVKGMTFRASMVND</sequence>
<keyword evidence="3" id="KW-1185">Reference proteome</keyword>
<gene>
    <name evidence="2" type="ORF">ARMSODRAFT_1028131</name>
</gene>
<proteinExistence type="predicted"/>
<feature type="compositionally biased region" description="Low complexity" evidence="1">
    <location>
        <begin position="39"/>
        <end position="48"/>
    </location>
</feature>
<reference evidence="3" key="1">
    <citation type="journal article" date="2017" name="Nat. Ecol. Evol.">
        <title>Genome expansion and lineage-specific genetic innovations in the forest pathogenic fungi Armillaria.</title>
        <authorList>
            <person name="Sipos G."/>
            <person name="Prasanna A.N."/>
            <person name="Walter M.C."/>
            <person name="O'Connor E."/>
            <person name="Balint B."/>
            <person name="Krizsan K."/>
            <person name="Kiss B."/>
            <person name="Hess J."/>
            <person name="Varga T."/>
            <person name="Slot J."/>
            <person name="Riley R."/>
            <person name="Boka B."/>
            <person name="Rigling D."/>
            <person name="Barry K."/>
            <person name="Lee J."/>
            <person name="Mihaltcheva S."/>
            <person name="LaButti K."/>
            <person name="Lipzen A."/>
            <person name="Waldron R."/>
            <person name="Moloney N.M."/>
            <person name="Sperisen C."/>
            <person name="Kredics L."/>
            <person name="Vagvoelgyi C."/>
            <person name="Patrignani A."/>
            <person name="Fitzpatrick D."/>
            <person name="Nagy I."/>
            <person name="Doyle S."/>
            <person name="Anderson J.B."/>
            <person name="Grigoriev I.V."/>
            <person name="Gueldener U."/>
            <person name="Muensterkoetter M."/>
            <person name="Nagy L.G."/>
        </authorList>
    </citation>
    <scope>NUCLEOTIDE SEQUENCE [LARGE SCALE GENOMIC DNA]</scope>
    <source>
        <strain evidence="3">28-4</strain>
    </source>
</reference>
<accession>A0A2H3AI73</accession>
<dbReference type="STRING" id="1076256.A0A2H3AI73"/>
<evidence type="ECO:0000313" key="2">
    <source>
        <dbReference type="EMBL" id="PBK58591.1"/>
    </source>
</evidence>
<name>A0A2H3AI73_9AGAR</name>
<protein>
    <submittedName>
        <fullName evidence="2">Uncharacterized protein</fullName>
    </submittedName>
</protein>
<dbReference type="EMBL" id="KZ293534">
    <property type="protein sequence ID" value="PBK58591.1"/>
    <property type="molecule type" value="Genomic_DNA"/>
</dbReference>
<evidence type="ECO:0000256" key="1">
    <source>
        <dbReference type="SAM" id="MobiDB-lite"/>
    </source>
</evidence>
<feature type="region of interest" description="Disordered" evidence="1">
    <location>
        <begin position="1"/>
        <end position="97"/>
    </location>
</feature>
<dbReference type="AlphaFoldDB" id="A0A2H3AI73"/>